<organism evidence="1 2">
    <name type="scientific">Metschnikowia bicuspidata</name>
    <dbReference type="NCBI Taxonomy" id="27322"/>
    <lineage>
        <taxon>Eukaryota</taxon>
        <taxon>Fungi</taxon>
        <taxon>Dikarya</taxon>
        <taxon>Ascomycota</taxon>
        <taxon>Saccharomycotina</taxon>
        <taxon>Pichiomycetes</taxon>
        <taxon>Metschnikowiaceae</taxon>
        <taxon>Metschnikowia</taxon>
    </lineage>
</organism>
<keyword evidence="2" id="KW-1185">Reference proteome</keyword>
<evidence type="ECO:0000313" key="2">
    <source>
        <dbReference type="Proteomes" id="UP000268321"/>
    </source>
</evidence>
<dbReference type="OrthoDB" id="4093987at2759"/>
<gene>
    <name evidence="1" type="ORF">METBISCDRAFT_26959</name>
</gene>
<dbReference type="AlphaFoldDB" id="A0A4P9ZE28"/>
<reference evidence="2" key="1">
    <citation type="journal article" date="2018" name="Nat. Microbiol.">
        <title>Leveraging single-cell genomics to expand the fungal tree of life.</title>
        <authorList>
            <person name="Ahrendt S.R."/>
            <person name="Quandt C.A."/>
            <person name="Ciobanu D."/>
            <person name="Clum A."/>
            <person name="Salamov A."/>
            <person name="Andreopoulos B."/>
            <person name="Cheng J.F."/>
            <person name="Woyke T."/>
            <person name="Pelin A."/>
            <person name="Henrissat B."/>
            <person name="Reynolds N.K."/>
            <person name="Benny G.L."/>
            <person name="Smith M.E."/>
            <person name="James T.Y."/>
            <person name="Grigoriev I.V."/>
        </authorList>
    </citation>
    <scope>NUCLEOTIDE SEQUENCE [LARGE SCALE GENOMIC DNA]</scope>
    <source>
        <strain evidence="2">Baker2002</strain>
    </source>
</reference>
<accession>A0A4P9ZE28</accession>
<evidence type="ECO:0000313" key="1">
    <source>
        <dbReference type="EMBL" id="RKP31028.1"/>
    </source>
</evidence>
<proteinExistence type="predicted"/>
<dbReference type="Proteomes" id="UP000268321">
    <property type="component" value="Unassembled WGS sequence"/>
</dbReference>
<dbReference type="EMBL" id="ML004448">
    <property type="protein sequence ID" value="RKP31028.1"/>
    <property type="molecule type" value="Genomic_DNA"/>
</dbReference>
<name>A0A4P9ZE28_9ASCO</name>
<protein>
    <submittedName>
        <fullName evidence="1">Uncharacterized protein</fullName>
    </submittedName>
</protein>
<sequence length="306" mass="33773">MTVAQQIAAEMGRVKHILATVPFMPGAQIRDPYLNTYMLSYADIKQLNLTEETWCQYEQIPANKLLKLAISFGNVVEAFRIEKSAAEAHAARLKAARKASVAESFKEGLSAKPTQLPPHYANLARNIALILKNFEVGVPGLPTKALLRHLSHLSVYSREDDTTTVNGSVSLERAEPPSRTPIRLDSRQMFIEKLEINIRLDALLTMKIVLMLLVKIFGIFEQSCKDHDMTDDELAPPVPFSGASSVFSSSSGASEITPSEYALLIQSIICHINSGIMGPFTSLLHLKVIEPRVIAGFQNLLSTMQL</sequence>